<dbReference type="PANTHER" id="PTHR30313">
    <property type="entry name" value="DNA PRIMASE"/>
    <property type="match status" value="1"/>
</dbReference>
<keyword evidence="1" id="KW-0240">DNA-directed RNA polymerase</keyword>
<evidence type="ECO:0000256" key="7">
    <source>
        <dbReference type="ARBA" id="ARBA00022771"/>
    </source>
</evidence>
<dbReference type="SUPFAM" id="SSF56731">
    <property type="entry name" value="DNA primase core"/>
    <property type="match status" value="1"/>
</dbReference>
<keyword evidence="9" id="KW-0460">Magnesium</keyword>
<evidence type="ECO:0000256" key="4">
    <source>
        <dbReference type="ARBA" id="ARBA00022695"/>
    </source>
</evidence>
<dbReference type="CDD" id="cd03364">
    <property type="entry name" value="TOPRIM_DnaG_primases"/>
    <property type="match status" value="1"/>
</dbReference>
<dbReference type="Pfam" id="PF01807">
    <property type="entry name" value="Zn_ribbon_DnaG"/>
    <property type="match status" value="1"/>
</dbReference>
<dbReference type="PROSITE" id="PS50880">
    <property type="entry name" value="TOPRIM"/>
    <property type="match status" value="1"/>
</dbReference>
<feature type="non-terminal residue" evidence="13">
    <location>
        <position position="345"/>
    </location>
</feature>
<dbReference type="GO" id="GO:0006269">
    <property type="term" value="P:DNA replication, synthesis of primer"/>
    <property type="evidence" value="ECO:0007669"/>
    <property type="project" value="UniProtKB-KW"/>
</dbReference>
<dbReference type="Gene3D" id="3.90.980.10">
    <property type="entry name" value="DNA primase, catalytic core, N-terminal domain"/>
    <property type="match status" value="1"/>
</dbReference>
<sequence>PSFIVSPERQSWHCFGACGTGGDIFSFVMRREGVEFPEALRLLATRAGVDLPERGRRPEEERQRERVHSANETAARWYHELLVKDDIGKSAWGYVQKRGIDGPTAEAFLLGYSPPSWEATREHLRERGYSDAELVAAGLLVEGERGLHDRFRGRLMFPIRDVRGRFTGFGARALDESVPKYLNTAQTALFDKGGMLYALERAQDGIRREGQAVIVEGYMDVIAAHQSGFDNVVATMGTSLTERQVRLLKRQTRSIVLALDADTAGSEAALRGHEVVDDSLQDEDGNPWQVITVANFDAILDDMAELKQDFPELAYYDIIRAANQSGLAILRQLTPAITLVDEIRG</sequence>
<proteinExistence type="predicted"/>
<dbReference type="InterPro" id="IPR002694">
    <property type="entry name" value="Znf_CHC2"/>
</dbReference>
<keyword evidence="3" id="KW-0808">Transferase</keyword>
<dbReference type="GO" id="GO:0000428">
    <property type="term" value="C:DNA-directed RNA polymerase complex"/>
    <property type="evidence" value="ECO:0007669"/>
    <property type="project" value="UniProtKB-KW"/>
</dbReference>
<dbReference type="NCBIfam" id="TIGR01391">
    <property type="entry name" value="dnaG"/>
    <property type="match status" value="1"/>
</dbReference>
<dbReference type="InterPro" id="IPR036977">
    <property type="entry name" value="DNA_primase_Znf_CHC2"/>
</dbReference>
<comment type="caution">
    <text evidence="13">The sequence shown here is derived from an EMBL/GenBank/DDBJ whole genome shotgun (WGS) entry which is preliminary data.</text>
</comment>
<dbReference type="Pfam" id="PF13155">
    <property type="entry name" value="Toprim_2"/>
    <property type="match status" value="1"/>
</dbReference>
<evidence type="ECO:0000256" key="8">
    <source>
        <dbReference type="ARBA" id="ARBA00022833"/>
    </source>
</evidence>
<keyword evidence="8" id="KW-0862">Zinc</keyword>
<feature type="non-terminal residue" evidence="13">
    <location>
        <position position="1"/>
    </location>
</feature>
<evidence type="ECO:0000313" key="13">
    <source>
        <dbReference type="EMBL" id="KKK52327.1"/>
    </source>
</evidence>
<evidence type="ECO:0000259" key="12">
    <source>
        <dbReference type="PROSITE" id="PS50880"/>
    </source>
</evidence>
<reference evidence="13" key="1">
    <citation type="journal article" date="2015" name="Nature">
        <title>Complex archaea that bridge the gap between prokaryotes and eukaryotes.</title>
        <authorList>
            <person name="Spang A."/>
            <person name="Saw J.H."/>
            <person name="Jorgensen S.L."/>
            <person name="Zaremba-Niedzwiedzka K."/>
            <person name="Martijn J."/>
            <person name="Lind A.E."/>
            <person name="van Eijk R."/>
            <person name="Schleper C."/>
            <person name="Guy L."/>
            <person name="Ettema T.J."/>
        </authorList>
    </citation>
    <scope>NUCLEOTIDE SEQUENCE</scope>
</reference>
<feature type="domain" description="Toprim" evidence="12">
    <location>
        <begin position="210"/>
        <end position="299"/>
    </location>
</feature>
<keyword evidence="4" id="KW-0548">Nucleotidyltransferase</keyword>
<dbReference type="InterPro" id="IPR034151">
    <property type="entry name" value="TOPRIM_DnaG_bac"/>
</dbReference>
<evidence type="ECO:0000256" key="6">
    <source>
        <dbReference type="ARBA" id="ARBA00022723"/>
    </source>
</evidence>
<dbReference type="Gene3D" id="3.40.1360.10">
    <property type="match status" value="1"/>
</dbReference>
<dbReference type="InterPro" id="IPR013264">
    <property type="entry name" value="DNAG_N"/>
</dbReference>
<keyword evidence="10" id="KW-0238">DNA-binding</keyword>
<evidence type="ECO:0000256" key="11">
    <source>
        <dbReference type="ARBA" id="ARBA00023163"/>
    </source>
</evidence>
<evidence type="ECO:0000256" key="3">
    <source>
        <dbReference type="ARBA" id="ARBA00022679"/>
    </source>
</evidence>
<dbReference type="InterPro" id="IPR006171">
    <property type="entry name" value="TOPRIM_dom"/>
</dbReference>
<keyword evidence="5" id="KW-0235">DNA replication</keyword>
<keyword evidence="11" id="KW-0804">Transcription</keyword>
<dbReference type="GO" id="GO:0008270">
    <property type="term" value="F:zinc ion binding"/>
    <property type="evidence" value="ECO:0007669"/>
    <property type="project" value="UniProtKB-KW"/>
</dbReference>
<evidence type="ECO:0000256" key="10">
    <source>
        <dbReference type="ARBA" id="ARBA00023125"/>
    </source>
</evidence>
<evidence type="ECO:0000256" key="5">
    <source>
        <dbReference type="ARBA" id="ARBA00022705"/>
    </source>
</evidence>
<dbReference type="GO" id="GO:0003899">
    <property type="term" value="F:DNA-directed RNA polymerase activity"/>
    <property type="evidence" value="ECO:0007669"/>
    <property type="project" value="InterPro"/>
</dbReference>
<dbReference type="Pfam" id="PF08275">
    <property type="entry name" value="DNAG_N"/>
    <property type="match status" value="1"/>
</dbReference>
<dbReference type="GO" id="GO:1990077">
    <property type="term" value="C:primosome complex"/>
    <property type="evidence" value="ECO:0007669"/>
    <property type="project" value="UniProtKB-KW"/>
</dbReference>
<dbReference type="EMBL" id="LAZR01067075">
    <property type="protein sequence ID" value="KKK52327.1"/>
    <property type="molecule type" value="Genomic_DNA"/>
</dbReference>
<accession>A0A0F8W6I5</accession>
<keyword evidence="2" id="KW-0639">Primosome</keyword>
<dbReference type="InterPro" id="IPR050219">
    <property type="entry name" value="DnaG_primase"/>
</dbReference>
<evidence type="ECO:0000256" key="9">
    <source>
        <dbReference type="ARBA" id="ARBA00022842"/>
    </source>
</evidence>
<dbReference type="PANTHER" id="PTHR30313:SF2">
    <property type="entry name" value="DNA PRIMASE"/>
    <property type="match status" value="1"/>
</dbReference>
<keyword evidence="6" id="KW-0479">Metal-binding</keyword>
<organism evidence="13">
    <name type="scientific">marine sediment metagenome</name>
    <dbReference type="NCBI Taxonomy" id="412755"/>
    <lineage>
        <taxon>unclassified sequences</taxon>
        <taxon>metagenomes</taxon>
        <taxon>ecological metagenomes</taxon>
    </lineage>
</organism>
<name>A0A0F8W6I5_9ZZZZ</name>
<protein>
    <recommendedName>
        <fullName evidence="12">Toprim domain-containing protein</fullName>
    </recommendedName>
</protein>
<dbReference type="SMART" id="SM00400">
    <property type="entry name" value="ZnF_CHCC"/>
    <property type="match status" value="1"/>
</dbReference>
<dbReference type="AlphaFoldDB" id="A0A0F8W6I5"/>
<evidence type="ECO:0000256" key="1">
    <source>
        <dbReference type="ARBA" id="ARBA00022478"/>
    </source>
</evidence>
<dbReference type="SMART" id="SM00493">
    <property type="entry name" value="TOPRIM"/>
    <property type="match status" value="1"/>
</dbReference>
<evidence type="ECO:0000256" key="2">
    <source>
        <dbReference type="ARBA" id="ARBA00022515"/>
    </source>
</evidence>
<dbReference type="GO" id="GO:0003677">
    <property type="term" value="F:DNA binding"/>
    <property type="evidence" value="ECO:0007669"/>
    <property type="project" value="UniProtKB-KW"/>
</dbReference>
<dbReference type="GO" id="GO:0005737">
    <property type="term" value="C:cytoplasm"/>
    <property type="evidence" value="ECO:0007669"/>
    <property type="project" value="TreeGrafter"/>
</dbReference>
<dbReference type="Gene3D" id="3.90.580.10">
    <property type="entry name" value="Zinc finger, CHC2-type domain"/>
    <property type="match status" value="1"/>
</dbReference>
<keyword evidence="7" id="KW-0863">Zinc-finger</keyword>
<dbReference type="InterPro" id="IPR037068">
    <property type="entry name" value="DNA_primase_core_N_sf"/>
</dbReference>
<gene>
    <name evidence="13" type="ORF">LCGC14_3106030</name>
</gene>
<dbReference type="SUPFAM" id="SSF57783">
    <property type="entry name" value="Zinc beta-ribbon"/>
    <property type="match status" value="1"/>
</dbReference>
<dbReference type="InterPro" id="IPR006295">
    <property type="entry name" value="DNA_primase_DnaG"/>
</dbReference>